<accession>A0ABP0VIZ9</accession>
<dbReference type="InterPro" id="IPR027417">
    <property type="entry name" value="P-loop_NTPase"/>
</dbReference>
<evidence type="ECO:0000256" key="8">
    <source>
        <dbReference type="ARBA" id="ARBA00023204"/>
    </source>
</evidence>
<dbReference type="EMBL" id="CAXAQS010000944">
    <property type="protein sequence ID" value="CAK9253871.1"/>
    <property type="molecule type" value="Genomic_DNA"/>
</dbReference>
<evidence type="ECO:0000256" key="9">
    <source>
        <dbReference type="ARBA" id="ARBA00023242"/>
    </source>
</evidence>
<dbReference type="PROSITE" id="PS50162">
    <property type="entry name" value="RECA_2"/>
    <property type="match status" value="1"/>
</dbReference>
<dbReference type="PANTHER" id="PTHR46456">
    <property type="entry name" value="DNA REPAIR PROTEIN RAD51 HOMOLOG 2"/>
    <property type="match status" value="1"/>
</dbReference>
<feature type="domain" description="RecA family profile 1" evidence="10">
    <location>
        <begin position="80"/>
        <end position="256"/>
    </location>
</feature>
<dbReference type="SUPFAM" id="SSF52540">
    <property type="entry name" value="P-loop containing nucleoside triphosphate hydrolases"/>
    <property type="match status" value="1"/>
</dbReference>
<evidence type="ECO:0000259" key="10">
    <source>
        <dbReference type="PROSITE" id="PS50162"/>
    </source>
</evidence>
<proteinExistence type="inferred from homology"/>
<evidence type="ECO:0000256" key="1">
    <source>
        <dbReference type="ARBA" id="ARBA00004123"/>
    </source>
</evidence>
<keyword evidence="8" id="KW-0234">DNA repair</keyword>
<evidence type="ECO:0000256" key="3">
    <source>
        <dbReference type="ARBA" id="ARBA00022741"/>
    </source>
</evidence>
<name>A0ABP0VIZ9_9BRYO</name>
<dbReference type="SMART" id="SM00382">
    <property type="entry name" value="AAA"/>
    <property type="match status" value="1"/>
</dbReference>
<dbReference type="InterPro" id="IPR058766">
    <property type="entry name" value="HHH_XRCC3_RAD51B"/>
</dbReference>
<comment type="caution">
    <text evidence="11">The sequence shown here is derived from an EMBL/GenBank/DDBJ whole genome shotgun (WGS) entry which is preliminary data.</text>
</comment>
<evidence type="ECO:0000256" key="7">
    <source>
        <dbReference type="ARBA" id="ARBA00023172"/>
    </source>
</evidence>
<dbReference type="InterPro" id="IPR003593">
    <property type="entry name" value="AAA+_ATPase"/>
</dbReference>
<dbReference type="Proteomes" id="UP001497444">
    <property type="component" value="Unassembled WGS sequence"/>
</dbReference>
<dbReference type="PIRSF" id="PIRSF005856">
    <property type="entry name" value="Rad51"/>
    <property type="match status" value="1"/>
</dbReference>
<dbReference type="InterPro" id="IPR013632">
    <property type="entry name" value="Rad51_C"/>
</dbReference>
<evidence type="ECO:0000256" key="5">
    <source>
        <dbReference type="ARBA" id="ARBA00022840"/>
    </source>
</evidence>
<dbReference type="Gene3D" id="3.40.50.300">
    <property type="entry name" value="P-loop containing nucleotide triphosphate hydrolases"/>
    <property type="match status" value="1"/>
</dbReference>
<dbReference type="PANTHER" id="PTHR46456:SF1">
    <property type="entry name" value="DNA REPAIR PROTEIN RAD51 HOMOLOG 2"/>
    <property type="match status" value="1"/>
</dbReference>
<keyword evidence="5" id="KW-0067">ATP-binding</keyword>
<evidence type="ECO:0000256" key="2">
    <source>
        <dbReference type="ARBA" id="ARBA00007095"/>
    </source>
</evidence>
<protein>
    <recommendedName>
        <fullName evidence="10">RecA family profile 1 domain-containing protein</fullName>
    </recommendedName>
</protein>
<evidence type="ECO:0000256" key="6">
    <source>
        <dbReference type="ARBA" id="ARBA00023125"/>
    </source>
</evidence>
<keyword evidence="4" id="KW-0227">DNA damage</keyword>
<comment type="similarity">
    <text evidence="2">Belongs to the RecA family. RAD51 subfamily.</text>
</comment>
<sequence>MAGRKVNRMGVEEKVAHVFTARNLLTAKDVLCKTELELMELLDVPMEALLSAVASISQKVCPPCHSVLDIMKERAKTEPAYGHLPTGLQGLDGALWGGIPFGIVTEVVGPAGIGKTQLCLMLSALTSMPEALGGLNSGVIYIDTEHKFTSGRLIEIAHSLSPEVLGDNLLQQLAAHVLVLHPSSVADLLQRLQGLEEAIIEHRIKLLVIDSIAALVLSEYGRDRIIQRQEVLGQLASVLKFLAESFRMPVVVTNQVRAETGFGGKDVTFTDKAKSSVMTNAGIPDGPEHQLTAALGTKWAHSVNIRLIMESISGERFIKIAKSPLSATLAFQYEVTLSGIQQKGRQTFEASDGGKMTIQNSG</sequence>
<evidence type="ECO:0000313" key="11">
    <source>
        <dbReference type="EMBL" id="CAK9253871.1"/>
    </source>
</evidence>
<keyword evidence="9" id="KW-0539">Nucleus</keyword>
<keyword evidence="3" id="KW-0547">Nucleotide-binding</keyword>
<dbReference type="Pfam" id="PF26169">
    <property type="entry name" value="HHH_XRCC3_RpoA"/>
    <property type="match status" value="1"/>
</dbReference>
<keyword evidence="12" id="KW-1185">Reference proteome</keyword>
<comment type="subcellular location">
    <subcellularLocation>
        <location evidence="1">Nucleus</location>
    </subcellularLocation>
</comment>
<dbReference type="InterPro" id="IPR030548">
    <property type="entry name" value="RAD51B"/>
</dbReference>
<organism evidence="11 12">
    <name type="scientific">Sphagnum jensenii</name>
    <dbReference type="NCBI Taxonomy" id="128206"/>
    <lineage>
        <taxon>Eukaryota</taxon>
        <taxon>Viridiplantae</taxon>
        <taxon>Streptophyta</taxon>
        <taxon>Embryophyta</taxon>
        <taxon>Bryophyta</taxon>
        <taxon>Sphagnophytina</taxon>
        <taxon>Sphagnopsida</taxon>
        <taxon>Sphagnales</taxon>
        <taxon>Sphagnaceae</taxon>
        <taxon>Sphagnum</taxon>
    </lineage>
</organism>
<gene>
    <name evidence="11" type="ORF">CSSPJE1EN1_LOCUS29249</name>
</gene>
<keyword evidence="7" id="KW-0233">DNA recombination</keyword>
<keyword evidence="6" id="KW-0238">DNA-binding</keyword>
<evidence type="ECO:0000256" key="4">
    <source>
        <dbReference type="ARBA" id="ARBA00022763"/>
    </source>
</evidence>
<reference evidence="11" key="1">
    <citation type="submission" date="2024-02" db="EMBL/GenBank/DDBJ databases">
        <authorList>
            <consortium name="ELIXIR-Norway"/>
            <consortium name="Elixir Norway"/>
        </authorList>
    </citation>
    <scope>NUCLEOTIDE SEQUENCE</scope>
</reference>
<dbReference type="InterPro" id="IPR020588">
    <property type="entry name" value="RecA_ATP-bd"/>
</dbReference>
<dbReference type="InterPro" id="IPR016467">
    <property type="entry name" value="DNA_recomb/repair_RecA-like"/>
</dbReference>
<evidence type="ECO:0000313" key="12">
    <source>
        <dbReference type="Proteomes" id="UP001497444"/>
    </source>
</evidence>
<dbReference type="Pfam" id="PF08423">
    <property type="entry name" value="Rad51"/>
    <property type="match status" value="1"/>
</dbReference>
<dbReference type="CDD" id="cd19493">
    <property type="entry name" value="Rad51B"/>
    <property type="match status" value="1"/>
</dbReference>